<dbReference type="CTD" id="3355096"/>
<dbReference type="GeneID" id="112049073"/>
<dbReference type="GO" id="GO:0005744">
    <property type="term" value="C:TIM23 mitochondrial import inner membrane translocase complex"/>
    <property type="evidence" value="ECO:0007669"/>
    <property type="project" value="TreeGrafter"/>
</dbReference>
<accession>A0A6J1N6W8</accession>
<dbReference type="KEGG" id="bany:112049073"/>
<dbReference type="PANTHER" id="PTHR15371">
    <property type="entry name" value="TIM23"/>
    <property type="match status" value="1"/>
</dbReference>
<dbReference type="AlphaFoldDB" id="A0A6J1N6W8"/>
<name>A0A6J1N6W8_BICAN</name>
<keyword evidence="5" id="KW-1185">Reference proteome</keyword>
<dbReference type="GO" id="GO:0030150">
    <property type="term" value="P:protein import into mitochondrial matrix"/>
    <property type="evidence" value="ECO:0007669"/>
    <property type="project" value="TreeGrafter"/>
</dbReference>
<evidence type="ECO:0000313" key="5">
    <source>
        <dbReference type="Proteomes" id="UP001652582"/>
    </source>
</evidence>
<evidence type="ECO:0000256" key="4">
    <source>
        <dbReference type="ARBA" id="ARBA00023136"/>
    </source>
</evidence>
<reference evidence="6" key="2">
    <citation type="submission" date="2025-08" db="UniProtKB">
        <authorList>
            <consortium name="RefSeq"/>
        </authorList>
    </citation>
    <scope>IDENTIFICATION</scope>
</reference>
<sequence length="195" mass="21072">MSIFSDILPLNKNEEKKQAQASANLSPYLNFDPNYIPKMQPEFLYPDESHMSSTARRSNVALPIIGMSFMTGSGLGGMTGLYKGLRATTLAGQTGKVRRTQLINYVMKQGTTTGCTLGIIASFYSTLALGVTWVRDKEDTANTFIAAAATGMLYKSTAGLRSMGLGAAAGLTLAGIYTLVTDNDNIWSKARYIRM</sequence>
<proteinExistence type="predicted"/>
<evidence type="ECO:0000256" key="2">
    <source>
        <dbReference type="ARBA" id="ARBA00022692"/>
    </source>
</evidence>
<keyword evidence="4" id="KW-0472">Membrane</keyword>
<keyword evidence="2" id="KW-0812">Transmembrane</keyword>
<keyword evidence="3" id="KW-1133">Transmembrane helix</keyword>
<protein>
    <submittedName>
        <fullName evidence="6">Mitochondrial import inner membrane translocase subunit Tim23</fullName>
    </submittedName>
</protein>
<evidence type="ECO:0000256" key="3">
    <source>
        <dbReference type="ARBA" id="ARBA00022989"/>
    </source>
</evidence>
<reference evidence="5" key="1">
    <citation type="submission" date="2025-05" db="UniProtKB">
        <authorList>
            <consortium name="RefSeq"/>
        </authorList>
    </citation>
    <scope>NUCLEOTIDE SEQUENCE [LARGE SCALE GENOMIC DNA]</scope>
</reference>
<organism evidence="5 6">
    <name type="scientific">Bicyclus anynana</name>
    <name type="common">Squinting bush brown butterfly</name>
    <dbReference type="NCBI Taxonomy" id="110368"/>
    <lineage>
        <taxon>Eukaryota</taxon>
        <taxon>Metazoa</taxon>
        <taxon>Ecdysozoa</taxon>
        <taxon>Arthropoda</taxon>
        <taxon>Hexapoda</taxon>
        <taxon>Insecta</taxon>
        <taxon>Pterygota</taxon>
        <taxon>Neoptera</taxon>
        <taxon>Endopterygota</taxon>
        <taxon>Lepidoptera</taxon>
        <taxon>Glossata</taxon>
        <taxon>Ditrysia</taxon>
        <taxon>Papilionoidea</taxon>
        <taxon>Nymphalidae</taxon>
        <taxon>Satyrinae</taxon>
        <taxon>Satyrini</taxon>
        <taxon>Mycalesina</taxon>
        <taxon>Bicyclus</taxon>
    </lineage>
</organism>
<dbReference type="GO" id="GO:0008320">
    <property type="term" value="F:protein transmembrane transporter activity"/>
    <property type="evidence" value="ECO:0007669"/>
    <property type="project" value="TreeGrafter"/>
</dbReference>
<dbReference type="PANTHER" id="PTHR15371:SF0">
    <property type="entry name" value="SD19278P"/>
    <property type="match status" value="1"/>
</dbReference>
<gene>
    <name evidence="6" type="primary">LOC112049073</name>
</gene>
<dbReference type="InterPro" id="IPR045238">
    <property type="entry name" value="Tim23-like"/>
</dbReference>
<evidence type="ECO:0000313" key="6">
    <source>
        <dbReference type="RefSeq" id="XP_023942599.1"/>
    </source>
</evidence>
<comment type="subcellular location">
    <subcellularLocation>
        <location evidence="1">Membrane</location>
        <topology evidence="1">Multi-pass membrane protein</topology>
    </subcellularLocation>
</comment>
<dbReference type="OrthoDB" id="159299at2759"/>
<dbReference type="RefSeq" id="XP_023942599.1">
    <property type="nucleotide sequence ID" value="XM_024086831.2"/>
</dbReference>
<dbReference type="Proteomes" id="UP001652582">
    <property type="component" value="Chromosome 2"/>
</dbReference>
<evidence type="ECO:0000256" key="1">
    <source>
        <dbReference type="ARBA" id="ARBA00004141"/>
    </source>
</evidence>
<dbReference type="Pfam" id="PF02466">
    <property type="entry name" value="Tim17"/>
    <property type="match status" value="1"/>
</dbReference>